<gene>
    <name evidence="1" type="ORF">GLOINDRAFT_86424</name>
</gene>
<dbReference type="HOGENOM" id="CLU_2102790_0_0_1"/>
<organism evidence="1">
    <name type="scientific">Rhizophagus irregularis (strain DAOM 181602 / DAOM 197198 / MUCL 43194)</name>
    <name type="common">Arbuscular mycorrhizal fungus</name>
    <name type="synonym">Glomus intraradices</name>
    <dbReference type="NCBI Taxonomy" id="747089"/>
    <lineage>
        <taxon>Eukaryota</taxon>
        <taxon>Fungi</taxon>
        <taxon>Fungi incertae sedis</taxon>
        <taxon>Mucoromycota</taxon>
        <taxon>Glomeromycotina</taxon>
        <taxon>Glomeromycetes</taxon>
        <taxon>Glomerales</taxon>
        <taxon>Glomeraceae</taxon>
        <taxon>Rhizophagus</taxon>
    </lineage>
</organism>
<feature type="non-terminal residue" evidence="1">
    <location>
        <position position="1"/>
    </location>
</feature>
<sequence>IKTPKGKFQIKNGDKVFYQDEEVGEAVITDEKKILRCKIILTDEFLNCTNETDLLRACNGGSRPSSGAIDNVRFHIRINEWSFSDLKDLWRVIHTRVNNEYVWRVPYLMEKYMLND</sequence>
<name>U9T4N9_RHIID</name>
<dbReference type="EMBL" id="KI295797">
    <property type="protein sequence ID" value="ESA02347.1"/>
    <property type="molecule type" value="Genomic_DNA"/>
</dbReference>
<accession>U9T4N9</accession>
<dbReference type="AlphaFoldDB" id="U9T4N9"/>
<protein>
    <submittedName>
        <fullName evidence="1">Uncharacterized protein</fullName>
    </submittedName>
</protein>
<proteinExistence type="predicted"/>
<reference evidence="1" key="1">
    <citation type="submission" date="2013-07" db="EMBL/GenBank/DDBJ databases">
        <title>The genome of an arbuscular mycorrhizal fungus provides insights into the evolution of the oldest plant symbiosis.</title>
        <authorList>
            <consortium name="DOE Joint Genome Institute"/>
            <person name="Tisserant E."/>
            <person name="Malbreil M."/>
            <person name="Kuo A."/>
            <person name="Kohler A."/>
            <person name="Symeonidi A."/>
            <person name="Balestrini R."/>
            <person name="Charron P."/>
            <person name="Duensing N."/>
            <person name="Frei-dit-Frey N."/>
            <person name="Gianinazzi-Pearson V."/>
            <person name="Gilbert B."/>
            <person name="Handa Y."/>
            <person name="Hijri M."/>
            <person name="Kaul R."/>
            <person name="Kawaguchi M."/>
            <person name="Krajinski F."/>
            <person name="Lammers P."/>
            <person name="Lapierre D."/>
            <person name="Masclaux F.G."/>
            <person name="Murat C."/>
            <person name="Morin E."/>
            <person name="Ndikumana S."/>
            <person name="Pagni M."/>
            <person name="Petitpierre D."/>
            <person name="Requena N."/>
            <person name="Rosikiewicz P."/>
            <person name="Riley R."/>
            <person name="Saito K."/>
            <person name="San Clemente H."/>
            <person name="Shapiro H."/>
            <person name="van Tuinen D."/>
            <person name="Becard G."/>
            <person name="Bonfante P."/>
            <person name="Paszkowski U."/>
            <person name="Shachar-Hill Y."/>
            <person name="Young J.P."/>
            <person name="Sanders I.R."/>
            <person name="Henrissat B."/>
            <person name="Rensing S.A."/>
            <person name="Grigoriev I.V."/>
            <person name="Corradi N."/>
            <person name="Roux C."/>
            <person name="Martin F."/>
        </authorList>
    </citation>
    <scope>NUCLEOTIDE SEQUENCE</scope>
    <source>
        <strain evidence="1">DAOM 197198</strain>
    </source>
</reference>
<evidence type="ECO:0000313" key="1">
    <source>
        <dbReference type="EMBL" id="ESA02347.1"/>
    </source>
</evidence>